<feature type="transmembrane region" description="Helical" evidence="1">
    <location>
        <begin position="12"/>
        <end position="28"/>
    </location>
</feature>
<sequence>MMLEKIKSSKVLVFIVFGYSVFFFYIRYDLLYIPSSCSAPIRYDCFLMTKSSELFRMSFVVFMLPMPNICDSVSLSSLDQLNLLQIHGL</sequence>
<dbReference type="EMBL" id="DUZY01000006">
    <property type="protein sequence ID" value="DAD43467.1"/>
    <property type="molecule type" value="Genomic_DNA"/>
</dbReference>
<keyword evidence="3" id="KW-1185">Reference proteome</keyword>
<gene>
    <name evidence="2" type="ORF">HUJ06_001697</name>
</gene>
<keyword evidence="1" id="KW-0812">Transmembrane</keyword>
<proteinExistence type="predicted"/>
<accession>A0A822ZF06</accession>
<keyword evidence="1" id="KW-0472">Membrane</keyword>
<name>A0A822ZF06_NELNU</name>
<organism evidence="2 3">
    <name type="scientific">Nelumbo nucifera</name>
    <name type="common">Sacred lotus</name>
    <dbReference type="NCBI Taxonomy" id="4432"/>
    <lineage>
        <taxon>Eukaryota</taxon>
        <taxon>Viridiplantae</taxon>
        <taxon>Streptophyta</taxon>
        <taxon>Embryophyta</taxon>
        <taxon>Tracheophyta</taxon>
        <taxon>Spermatophyta</taxon>
        <taxon>Magnoliopsida</taxon>
        <taxon>Proteales</taxon>
        <taxon>Nelumbonaceae</taxon>
        <taxon>Nelumbo</taxon>
    </lineage>
</organism>
<evidence type="ECO:0000313" key="3">
    <source>
        <dbReference type="Proteomes" id="UP000607653"/>
    </source>
</evidence>
<protein>
    <submittedName>
        <fullName evidence="2">Uncharacterized protein</fullName>
    </submittedName>
</protein>
<dbReference type="AlphaFoldDB" id="A0A822ZF06"/>
<evidence type="ECO:0000256" key="1">
    <source>
        <dbReference type="SAM" id="Phobius"/>
    </source>
</evidence>
<keyword evidence="1" id="KW-1133">Transmembrane helix</keyword>
<reference evidence="2 3" key="1">
    <citation type="journal article" date="2020" name="Mol. Biol. Evol.">
        <title>Distinct Expression and Methylation Patterns for Genes with Different Fates following a Single Whole-Genome Duplication in Flowering Plants.</title>
        <authorList>
            <person name="Shi T."/>
            <person name="Rahmani R.S."/>
            <person name="Gugger P.F."/>
            <person name="Wang M."/>
            <person name="Li H."/>
            <person name="Zhang Y."/>
            <person name="Li Z."/>
            <person name="Wang Q."/>
            <person name="Van de Peer Y."/>
            <person name="Marchal K."/>
            <person name="Chen J."/>
        </authorList>
    </citation>
    <scope>NUCLEOTIDE SEQUENCE [LARGE SCALE GENOMIC DNA]</scope>
    <source>
        <tissue evidence="2">Leaf</tissue>
    </source>
</reference>
<dbReference type="Proteomes" id="UP000607653">
    <property type="component" value="Unassembled WGS sequence"/>
</dbReference>
<evidence type="ECO:0000313" key="2">
    <source>
        <dbReference type="EMBL" id="DAD43467.1"/>
    </source>
</evidence>
<comment type="caution">
    <text evidence="2">The sequence shown here is derived from an EMBL/GenBank/DDBJ whole genome shotgun (WGS) entry which is preliminary data.</text>
</comment>